<feature type="chain" id="PRO_5002946476" description="DUF3034 domain-containing protein" evidence="1">
    <location>
        <begin position="29"/>
        <end position="287"/>
    </location>
</feature>
<dbReference type="STRING" id="377629.TERTU_0294"/>
<dbReference type="HOGENOM" id="CLU_070026_0_0_6"/>
<accession>C5BM42</accession>
<dbReference type="Pfam" id="PF11231">
    <property type="entry name" value="DUF3034"/>
    <property type="match status" value="1"/>
</dbReference>
<protein>
    <recommendedName>
        <fullName evidence="4">DUF3034 domain-containing protein</fullName>
    </recommendedName>
</protein>
<feature type="signal peptide" evidence="1">
    <location>
        <begin position="1"/>
        <end position="28"/>
    </location>
</feature>
<name>C5BM42_TERTT</name>
<evidence type="ECO:0000256" key="1">
    <source>
        <dbReference type="SAM" id="SignalP"/>
    </source>
</evidence>
<keyword evidence="1" id="KW-0732">Signal</keyword>
<dbReference type="RefSeq" id="WP_015818311.1">
    <property type="nucleotide sequence ID" value="NC_012997.1"/>
</dbReference>
<organism evidence="2 3">
    <name type="scientific">Teredinibacter turnerae (strain ATCC 39867 / T7901)</name>
    <dbReference type="NCBI Taxonomy" id="377629"/>
    <lineage>
        <taxon>Bacteria</taxon>
        <taxon>Pseudomonadati</taxon>
        <taxon>Pseudomonadota</taxon>
        <taxon>Gammaproteobacteria</taxon>
        <taxon>Cellvibrionales</taxon>
        <taxon>Cellvibrionaceae</taxon>
        <taxon>Teredinibacter</taxon>
    </lineage>
</organism>
<dbReference type="AlphaFoldDB" id="C5BM42"/>
<keyword evidence="3" id="KW-1185">Reference proteome</keyword>
<evidence type="ECO:0008006" key="4">
    <source>
        <dbReference type="Google" id="ProtNLM"/>
    </source>
</evidence>
<dbReference type="Proteomes" id="UP000009080">
    <property type="component" value="Chromosome"/>
</dbReference>
<evidence type="ECO:0000313" key="3">
    <source>
        <dbReference type="Proteomes" id="UP000009080"/>
    </source>
</evidence>
<gene>
    <name evidence="2" type="ordered locus">TERTU_0294</name>
</gene>
<dbReference type="EMBL" id="CP001614">
    <property type="protein sequence ID" value="ACR12199.1"/>
    <property type="molecule type" value="Genomic_DNA"/>
</dbReference>
<sequence>MKIPVNMRRAALVSVVIAGLVSSAQAIAGGKLLATPGVSQVEGAGGGGIVPWAQLAGYATENSWSASGFCSRADITDYQLDVCGLQANFFDRVEVSYARQTFEVPALKTDISQDILSAKIRLYGDIVYSRWPQVSLGVQHKKLLDSDVAFALGAEEKSGTDFYLAASKLHLAALLGRNVFWNVSVRNTRANQLGLLGFGRREHTLSTADTFQLETSVALFVSPNWALGYEYRQKPDNLGLGEQAWQDAFIAWFPNKRVNVTAAYLDLGSIAGAAEQTGWYLSLMGNL</sequence>
<evidence type="ECO:0000313" key="2">
    <source>
        <dbReference type="EMBL" id="ACR12199.1"/>
    </source>
</evidence>
<dbReference type="eggNOG" id="ENOG502Z9AA">
    <property type="taxonomic scope" value="Bacteria"/>
</dbReference>
<dbReference type="OrthoDB" id="9126735at2"/>
<dbReference type="KEGG" id="ttu:TERTU_0294"/>
<dbReference type="InterPro" id="IPR021393">
    <property type="entry name" value="DUF3034"/>
</dbReference>
<reference evidence="2 3" key="1">
    <citation type="journal article" date="2009" name="PLoS ONE">
        <title>The complete genome of Teredinibacter turnerae T7901: an intracellular endosymbiont of marine wood-boring bivalves (shipworms).</title>
        <authorList>
            <person name="Yang J.C."/>
            <person name="Madupu R."/>
            <person name="Durkin A.S."/>
            <person name="Ekborg N.A."/>
            <person name="Pedamallu C.S."/>
            <person name="Hostetler J.B."/>
            <person name="Radune D."/>
            <person name="Toms B.S."/>
            <person name="Henrissat B."/>
            <person name="Coutinho P.M."/>
            <person name="Schwarz S."/>
            <person name="Field L."/>
            <person name="Trindade-Silva A.E."/>
            <person name="Soares C.A.G."/>
            <person name="Elshahawi S."/>
            <person name="Hanora A."/>
            <person name="Schmidt E.W."/>
            <person name="Haygood M.G."/>
            <person name="Posfai J."/>
            <person name="Benner J."/>
            <person name="Madinger C."/>
            <person name="Nove J."/>
            <person name="Anton B."/>
            <person name="Chaudhary K."/>
            <person name="Foster J."/>
            <person name="Holman A."/>
            <person name="Kumar S."/>
            <person name="Lessard P.A."/>
            <person name="Luyten Y.A."/>
            <person name="Slatko B."/>
            <person name="Wood N."/>
            <person name="Wu B."/>
            <person name="Teplitski M."/>
            <person name="Mougous J.D."/>
            <person name="Ward N."/>
            <person name="Eisen J.A."/>
            <person name="Badger J.H."/>
            <person name="Distel D.L."/>
        </authorList>
    </citation>
    <scope>NUCLEOTIDE SEQUENCE [LARGE SCALE GENOMIC DNA]</scope>
    <source>
        <strain evidence="3">ATCC 39867 / T7901</strain>
    </source>
</reference>
<proteinExistence type="predicted"/>